<evidence type="ECO:0000313" key="5">
    <source>
        <dbReference type="Proteomes" id="UP000813637"/>
    </source>
</evidence>
<keyword evidence="1" id="KW-0472">Membrane</keyword>
<reference evidence="4" key="1">
    <citation type="submission" date="2020-02" db="EMBL/GenBank/DDBJ databases">
        <authorList>
            <person name="Fillo S."/>
            <person name="Giordani F."/>
            <person name="Tonon E."/>
            <person name="Drigo I."/>
            <person name="Anselmo A."/>
            <person name="Fortunato A."/>
            <person name="Bano L."/>
            <person name="Lista F."/>
        </authorList>
    </citation>
    <scope>NUCLEOTIDE SEQUENCE</scope>
    <source>
        <strain evidence="4">IZSVe-TV_9877_3_12</strain>
    </source>
</reference>
<sequence>MYNKKKGWKDDKLNKAVKKGKRKNLLTNILITVIVFFLGSALNSFITKIIASISRNRLEMSTKIQISNAYIGKSVDVLGFLGGNSHYTVYKEVGWRPVPLYSSVSSFGLNSMISSGTGIDNFRHKGWDVYHWENGYRQLIFFHPDIKYKKYKKDFEDFDSIPDDKIIEMGLFFDKKYNLRNLNTLIPNINIYWLWLDTYTKEQMARYKKDVNEFSGKSSYIPEGSVLGVRTEGNVVLDNIFKANYSGLLNRLRKLGYKEVYNYLKERKIPAEIIGVVVYGTKNELKTLINNPHIKGATIGVMRNKD</sequence>
<feature type="transmembrane region" description="Helical" evidence="1">
    <location>
        <begin position="25"/>
        <end position="46"/>
    </location>
</feature>
<comment type="caution">
    <text evidence="4">The sequence shown here is derived from an EMBL/GenBank/DDBJ whole genome shotgun (WGS) entry which is preliminary data.</text>
</comment>
<dbReference type="EMBL" id="JAAMYB010000016">
    <property type="protein sequence ID" value="MCD3195773.1"/>
    <property type="molecule type" value="Genomic_DNA"/>
</dbReference>
<keyword evidence="1" id="KW-0812">Transmembrane</keyword>
<organism evidence="4 5">
    <name type="scientific">Clostridium botulinum C</name>
    <dbReference type="NCBI Taxonomy" id="36828"/>
    <lineage>
        <taxon>Bacteria</taxon>
        <taxon>Bacillati</taxon>
        <taxon>Bacillota</taxon>
        <taxon>Clostridia</taxon>
        <taxon>Eubacteriales</taxon>
        <taxon>Clostridiaceae</taxon>
        <taxon>Clostridium</taxon>
    </lineage>
</organism>
<gene>
    <name evidence="4" type="ORF">G8S53_10840</name>
</gene>
<dbReference type="Pfam" id="PF13800">
    <property type="entry name" value="Sigma_reg_N"/>
    <property type="match status" value="1"/>
</dbReference>
<evidence type="ECO:0000313" key="4">
    <source>
        <dbReference type="EMBL" id="MCD3195773.1"/>
    </source>
</evidence>
<accession>A0A9Q3VC43</accession>
<feature type="domain" description="Sigma factor regulator N-terminal" evidence="3">
    <location>
        <begin position="15"/>
        <end position="94"/>
    </location>
</feature>
<proteinExistence type="predicted"/>
<evidence type="ECO:0000256" key="1">
    <source>
        <dbReference type="SAM" id="Phobius"/>
    </source>
</evidence>
<evidence type="ECO:0000259" key="3">
    <source>
        <dbReference type="Pfam" id="PF13800"/>
    </source>
</evidence>
<name>A0A9Q3VC43_CLOBO</name>
<reference evidence="4" key="2">
    <citation type="journal article" date="2021" name="Microorganisms">
        <title>Extensive Genome Exploration of Clostridium botulinum Group III Field Strains.</title>
        <authorList>
            <person name="Fillo S."/>
            <person name="Giordani F."/>
            <person name="Tonon E."/>
            <person name="Drigo I."/>
            <person name="Anselmo A."/>
            <person name="Fortunato A."/>
            <person name="Lista F."/>
            <person name="Bano L."/>
        </authorList>
    </citation>
    <scope>NUCLEOTIDE SEQUENCE</scope>
    <source>
        <strain evidence="4">IZSVe-TV_9877_3_12</strain>
    </source>
</reference>
<dbReference type="AlphaFoldDB" id="A0A9Q3VC43"/>
<dbReference type="Proteomes" id="UP000813637">
    <property type="component" value="Unassembled WGS sequence"/>
</dbReference>
<keyword evidence="1" id="KW-1133">Transmembrane helix</keyword>
<dbReference type="Pfam" id="PF13791">
    <property type="entry name" value="Sigma_reg_C"/>
    <property type="match status" value="1"/>
</dbReference>
<dbReference type="InterPro" id="IPR029101">
    <property type="entry name" value="Sigma_reg_N"/>
</dbReference>
<evidence type="ECO:0008006" key="6">
    <source>
        <dbReference type="Google" id="ProtNLM"/>
    </source>
</evidence>
<feature type="domain" description="Sigma factor regulator C-terminal" evidence="2">
    <location>
        <begin position="159"/>
        <end position="301"/>
    </location>
</feature>
<protein>
    <recommendedName>
        <fullName evidence="6">Sigma factor regulator C-terminal domain-containing protein</fullName>
    </recommendedName>
</protein>
<dbReference type="InterPro" id="IPR025672">
    <property type="entry name" value="Sigma_reg_C_dom"/>
</dbReference>
<evidence type="ECO:0000259" key="2">
    <source>
        <dbReference type="Pfam" id="PF13791"/>
    </source>
</evidence>